<proteinExistence type="inferred from homology"/>
<sequence>MSIPNQALEKLVKEIEGQAIAAQQQIGQTRAQTTSKQRDMRMLRLTLNEISGLPAGSNVFEGVGKMFVSLPAPRLIEKLEGQIKEKEAEVGKLGQRLHYLETTFENSRKHIDRMLKAQSS</sequence>
<dbReference type="PANTHER" id="PTHR20903">
    <property type="entry name" value="PREFOLDIN SUBUNIT 1-RELATED"/>
    <property type="match status" value="1"/>
</dbReference>
<dbReference type="GO" id="GO:0016272">
    <property type="term" value="C:prefoldin complex"/>
    <property type="evidence" value="ECO:0007669"/>
    <property type="project" value="InterPro"/>
</dbReference>
<gene>
    <name evidence="3" type="ORF">SODALDRAFT_380523</name>
</gene>
<keyword evidence="4" id="KW-1185">Reference proteome</keyword>
<dbReference type="Proteomes" id="UP000272025">
    <property type="component" value="Unassembled WGS sequence"/>
</dbReference>
<evidence type="ECO:0000313" key="4">
    <source>
        <dbReference type="Proteomes" id="UP000272025"/>
    </source>
</evidence>
<dbReference type="EMBL" id="ML119058">
    <property type="protein sequence ID" value="ROT37041.1"/>
    <property type="molecule type" value="Genomic_DNA"/>
</dbReference>
<evidence type="ECO:0000313" key="3">
    <source>
        <dbReference type="EMBL" id="ROT37041.1"/>
    </source>
</evidence>
<dbReference type="Gene3D" id="1.10.287.370">
    <property type="match status" value="1"/>
</dbReference>
<dbReference type="RefSeq" id="XP_028464847.1">
    <property type="nucleotide sequence ID" value="XM_028615112.1"/>
</dbReference>
<accession>A0A3N2PRA1</accession>
<dbReference type="PANTHER" id="PTHR20903:SF0">
    <property type="entry name" value="PREFOLDIN SUBUNIT 1"/>
    <property type="match status" value="1"/>
</dbReference>
<dbReference type="GeneID" id="39583589"/>
<dbReference type="GO" id="GO:0005737">
    <property type="term" value="C:cytoplasm"/>
    <property type="evidence" value="ECO:0007669"/>
    <property type="project" value="TreeGrafter"/>
</dbReference>
<protein>
    <submittedName>
        <fullName evidence="3">Prefoldin</fullName>
    </submittedName>
</protein>
<evidence type="ECO:0000256" key="1">
    <source>
        <dbReference type="ARBA" id="ARBA00008045"/>
    </source>
</evidence>
<dbReference type="AlphaFoldDB" id="A0A3N2PRA1"/>
<dbReference type="GO" id="GO:0051082">
    <property type="term" value="F:unfolded protein binding"/>
    <property type="evidence" value="ECO:0007669"/>
    <property type="project" value="InterPro"/>
</dbReference>
<dbReference type="OrthoDB" id="2015447at2759"/>
<name>A0A3N2PRA1_SODAK</name>
<dbReference type="Pfam" id="PF01920">
    <property type="entry name" value="Prefoldin_2"/>
    <property type="match status" value="1"/>
</dbReference>
<dbReference type="InterPro" id="IPR009053">
    <property type="entry name" value="Prefoldin"/>
</dbReference>
<evidence type="ECO:0000256" key="2">
    <source>
        <dbReference type="ARBA" id="ARBA00023186"/>
    </source>
</evidence>
<dbReference type="SUPFAM" id="SSF46579">
    <property type="entry name" value="Prefoldin"/>
    <property type="match status" value="1"/>
</dbReference>
<comment type="similarity">
    <text evidence="1">Belongs to the prefoldin subunit beta family.</text>
</comment>
<organism evidence="3 4">
    <name type="scientific">Sodiomyces alkalinus (strain CBS 110278 / VKM F-3762 / F11)</name>
    <name type="common">Alkaliphilic filamentous fungus</name>
    <dbReference type="NCBI Taxonomy" id="1314773"/>
    <lineage>
        <taxon>Eukaryota</taxon>
        <taxon>Fungi</taxon>
        <taxon>Dikarya</taxon>
        <taxon>Ascomycota</taxon>
        <taxon>Pezizomycotina</taxon>
        <taxon>Sordariomycetes</taxon>
        <taxon>Hypocreomycetidae</taxon>
        <taxon>Glomerellales</taxon>
        <taxon>Plectosphaerellaceae</taxon>
        <taxon>Sodiomyces</taxon>
    </lineage>
</organism>
<dbReference type="InterPro" id="IPR002777">
    <property type="entry name" value="PFD_beta-like"/>
</dbReference>
<keyword evidence="2" id="KW-0143">Chaperone</keyword>
<reference evidence="3 4" key="1">
    <citation type="journal article" date="2018" name="Mol. Ecol.">
        <title>The obligate alkalophilic soda-lake fungus Sodiomyces alkalinus has shifted to a protein diet.</title>
        <authorList>
            <person name="Grum-Grzhimaylo A.A."/>
            <person name="Falkoski D.L."/>
            <person name="van den Heuvel J."/>
            <person name="Valero-Jimenez C.A."/>
            <person name="Min B."/>
            <person name="Choi I.G."/>
            <person name="Lipzen A."/>
            <person name="Daum C.G."/>
            <person name="Aanen D.K."/>
            <person name="Tsang A."/>
            <person name="Henrissat B."/>
            <person name="Bilanenko E.N."/>
            <person name="de Vries R.P."/>
            <person name="van Kan J.A.L."/>
            <person name="Grigoriev I.V."/>
            <person name="Debets A.J.M."/>
        </authorList>
    </citation>
    <scope>NUCLEOTIDE SEQUENCE [LARGE SCALE GENOMIC DNA]</scope>
    <source>
        <strain evidence="3 4">F11</strain>
    </source>
</reference>
<dbReference type="GO" id="GO:0044183">
    <property type="term" value="F:protein folding chaperone"/>
    <property type="evidence" value="ECO:0007669"/>
    <property type="project" value="TreeGrafter"/>
</dbReference>
<dbReference type="STRING" id="1314773.A0A3N2PRA1"/>
<dbReference type="CDD" id="cd23164">
    <property type="entry name" value="Prefoldin_1"/>
    <property type="match status" value="1"/>
</dbReference>